<evidence type="ECO:0000313" key="1">
    <source>
        <dbReference type="EMBL" id="GAF91611.1"/>
    </source>
</evidence>
<accession>X0TWQ7</accession>
<protein>
    <submittedName>
        <fullName evidence="1">Uncharacterized protein</fullName>
    </submittedName>
</protein>
<organism evidence="1">
    <name type="scientific">marine sediment metagenome</name>
    <dbReference type="NCBI Taxonomy" id="412755"/>
    <lineage>
        <taxon>unclassified sequences</taxon>
        <taxon>metagenomes</taxon>
        <taxon>ecological metagenomes</taxon>
    </lineage>
</organism>
<proteinExistence type="predicted"/>
<reference evidence="1" key="1">
    <citation type="journal article" date="2014" name="Front. Microbiol.">
        <title>High frequency of phylogenetically diverse reductive dehalogenase-homologous genes in deep subseafloor sedimentary metagenomes.</title>
        <authorList>
            <person name="Kawai M."/>
            <person name="Futagami T."/>
            <person name="Toyoda A."/>
            <person name="Takaki Y."/>
            <person name="Nishi S."/>
            <person name="Hori S."/>
            <person name="Arai W."/>
            <person name="Tsubouchi T."/>
            <person name="Morono Y."/>
            <person name="Uchiyama I."/>
            <person name="Ito T."/>
            <person name="Fujiyama A."/>
            <person name="Inagaki F."/>
            <person name="Takami H."/>
        </authorList>
    </citation>
    <scope>NUCLEOTIDE SEQUENCE</scope>
    <source>
        <strain evidence="1">Expedition CK06-06</strain>
    </source>
</reference>
<name>X0TWQ7_9ZZZZ</name>
<feature type="non-terminal residue" evidence="1">
    <location>
        <position position="37"/>
    </location>
</feature>
<dbReference type="EMBL" id="BARS01019499">
    <property type="protein sequence ID" value="GAF91611.1"/>
    <property type="molecule type" value="Genomic_DNA"/>
</dbReference>
<dbReference type="AlphaFoldDB" id="X0TWQ7"/>
<gene>
    <name evidence="1" type="ORF">S01H1_31597</name>
</gene>
<sequence>MLDKNKITKDDIQKAIKQSPGLCQFWTAGYCHFPCGW</sequence>
<comment type="caution">
    <text evidence="1">The sequence shown here is derived from an EMBL/GenBank/DDBJ whole genome shotgun (WGS) entry which is preliminary data.</text>
</comment>